<feature type="region of interest" description="Disordered" evidence="6">
    <location>
        <begin position="1"/>
        <end position="25"/>
    </location>
</feature>
<dbReference type="InterPro" id="IPR007770">
    <property type="entry name" value="DMP"/>
</dbReference>
<evidence type="ECO:0000313" key="8">
    <source>
        <dbReference type="EMBL" id="KAG6392001.1"/>
    </source>
</evidence>
<dbReference type="GO" id="GO:0005737">
    <property type="term" value="C:cytoplasm"/>
    <property type="evidence" value="ECO:0007669"/>
    <property type="project" value="UniProtKB-ARBA"/>
</dbReference>
<dbReference type="GO" id="GO:0016020">
    <property type="term" value="C:membrane"/>
    <property type="evidence" value="ECO:0007669"/>
    <property type="project" value="UniProtKB-SubCell"/>
</dbReference>
<evidence type="ECO:0000256" key="2">
    <source>
        <dbReference type="ARBA" id="ARBA00008707"/>
    </source>
</evidence>
<dbReference type="PANTHER" id="PTHR31621">
    <property type="entry name" value="PROTEIN DMP3"/>
    <property type="match status" value="1"/>
</dbReference>
<dbReference type="PANTHER" id="PTHR31621:SF0">
    <property type="entry name" value="PROTEIN DMP6"/>
    <property type="match status" value="1"/>
</dbReference>
<evidence type="ECO:0000256" key="4">
    <source>
        <dbReference type="ARBA" id="ARBA00022989"/>
    </source>
</evidence>
<reference evidence="8" key="2">
    <citation type="submission" date="2020-08" db="EMBL/GenBank/DDBJ databases">
        <title>Plant Genome Project.</title>
        <authorList>
            <person name="Zhang R.-G."/>
        </authorList>
    </citation>
    <scope>NUCLEOTIDE SEQUENCE</scope>
    <source>
        <strain evidence="8">Huo1</strain>
        <tissue evidence="8">Leaf</tissue>
    </source>
</reference>
<evidence type="ECO:0000256" key="6">
    <source>
        <dbReference type="SAM" id="MobiDB-lite"/>
    </source>
</evidence>
<evidence type="ECO:0000256" key="1">
    <source>
        <dbReference type="ARBA" id="ARBA00004141"/>
    </source>
</evidence>
<comment type="subcellular location">
    <subcellularLocation>
        <location evidence="1">Membrane</location>
        <topology evidence="1">Multi-pass membrane protein</topology>
    </subcellularLocation>
</comment>
<reference evidence="8" key="1">
    <citation type="submission" date="2018-01" db="EMBL/GenBank/DDBJ databases">
        <authorList>
            <person name="Mao J.F."/>
        </authorList>
    </citation>
    <scope>NUCLEOTIDE SEQUENCE</scope>
    <source>
        <strain evidence="8">Huo1</strain>
        <tissue evidence="8">Leaf</tissue>
    </source>
</reference>
<feature type="transmembrane region" description="Helical" evidence="7">
    <location>
        <begin position="107"/>
        <end position="126"/>
    </location>
</feature>
<gene>
    <name evidence="8" type="ORF">SASPL_146203</name>
</gene>
<dbReference type="GO" id="GO:0010256">
    <property type="term" value="P:endomembrane system organization"/>
    <property type="evidence" value="ECO:0007669"/>
    <property type="project" value="TreeGrafter"/>
</dbReference>
<dbReference type="Proteomes" id="UP000298416">
    <property type="component" value="Unassembled WGS sequence"/>
</dbReference>
<comment type="caution">
    <text evidence="8">The sequence shown here is derived from an EMBL/GenBank/DDBJ whole genome shotgun (WGS) entry which is preliminary data.</text>
</comment>
<evidence type="ECO:0000256" key="3">
    <source>
        <dbReference type="ARBA" id="ARBA00022692"/>
    </source>
</evidence>
<evidence type="ECO:0000256" key="5">
    <source>
        <dbReference type="ARBA" id="ARBA00023136"/>
    </source>
</evidence>
<proteinExistence type="inferred from homology"/>
<name>A0A8X8WC94_SALSN</name>
<dbReference type="AlphaFoldDB" id="A0A8X8WC94"/>
<dbReference type="EMBL" id="PNBA02000018">
    <property type="protein sequence ID" value="KAG6392001.1"/>
    <property type="molecule type" value="Genomic_DNA"/>
</dbReference>
<organism evidence="8">
    <name type="scientific">Salvia splendens</name>
    <name type="common">Scarlet sage</name>
    <dbReference type="NCBI Taxonomy" id="180675"/>
    <lineage>
        <taxon>Eukaryota</taxon>
        <taxon>Viridiplantae</taxon>
        <taxon>Streptophyta</taxon>
        <taxon>Embryophyta</taxon>
        <taxon>Tracheophyta</taxon>
        <taxon>Spermatophyta</taxon>
        <taxon>Magnoliopsida</taxon>
        <taxon>eudicotyledons</taxon>
        <taxon>Gunneridae</taxon>
        <taxon>Pentapetalae</taxon>
        <taxon>asterids</taxon>
        <taxon>lamiids</taxon>
        <taxon>Lamiales</taxon>
        <taxon>Lamiaceae</taxon>
        <taxon>Nepetoideae</taxon>
        <taxon>Mentheae</taxon>
        <taxon>Salviinae</taxon>
        <taxon>Salvia</taxon>
        <taxon>Salvia subgen. Calosphace</taxon>
        <taxon>core Calosphace</taxon>
    </lineage>
</organism>
<evidence type="ECO:0000256" key="7">
    <source>
        <dbReference type="SAM" id="Phobius"/>
    </source>
</evidence>
<keyword evidence="4 7" id="KW-1133">Transmembrane helix</keyword>
<evidence type="ECO:0000313" key="9">
    <source>
        <dbReference type="Proteomes" id="UP000298416"/>
    </source>
</evidence>
<comment type="similarity">
    <text evidence="2">Belongs to the plant DMP1 protein family.</text>
</comment>
<sequence>MEIRTSSSKEIMEDEEEKASLLSNKGLPEVDRNLIQQAISQTSSPPARPPSASRLCAFSCALLSFTDSLSDEKGNVCYGFTTFRGMWIIDGSATLPPEIATKYKLRFIDFAYAVMSLVVFAAVAMFNEKVVECLWPAPSPGTKEVGIGMLGSMFFVAFPITRHGIGFPLTSTST</sequence>
<keyword evidence="5 7" id="KW-0472">Membrane</keyword>
<feature type="transmembrane region" description="Helical" evidence="7">
    <location>
        <begin position="146"/>
        <end position="165"/>
    </location>
</feature>
<protein>
    <submittedName>
        <fullName evidence="8">Uncharacterized protein</fullName>
    </submittedName>
</protein>
<keyword evidence="3 7" id="KW-0812">Transmembrane</keyword>
<dbReference type="Pfam" id="PF05078">
    <property type="entry name" value="DUF679"/>
    <property type="match status" value="1"/>
</dbReference>
<accession>A0A8X8WC94</accession>
<keyword evidence="9" id="KW-1185">Reference proteome</keyword>